<dbReference type="Proteomes" id="UP000078542">
    <property type="component" value="Unassembled WGS sequence"/>
</dbReference>
<keyword evidence="3" id="KW-1185">Reference proteome</keyword>
<feature type="compositionally biased region" description="Basic and acidic residues" evidence="1">
    <location>
        <begin position="531"/>
        <end position="544"/>
    </location>
</feature>
<dbReference type="EMBL" id="KQ978292">
    <property type="protein sequence ID" value="KYM95421.1"/>
    <property type="molecule type" value="Genomic_DNA"/>
</dbReference>
<dbReference type="AlphaFoldDB" id="A0A195C5G2"/>
<protein>
    <submittedName>
        <fullName evidence="2">Uncharacterized protein</fullName>
    </submittedName>
</protein>
<feature type="compositionally biased region" description="Basic and acidic residues" evidence="1">
    <location>
        <begin position="471"/>
        <end position="488"/>
    </location>
</feature>
<feature type="region of interest" description="Disordered" evidence="1">
    <location>
        <begin position="74"/>
        <end position="106"/>
    </location>
</feature>
<reference evidence="2 3" key="1">
    <citation type="submission" date="2016-03" db="EMBL/GenBank/DDBJ databases">
        <title>Cyphomyrmex costatus WGS genome.</title>
        <authorList>
            <person name="Nygaard S."/>
            <person name="Hu H."/>
            <person name="Boomsma J."/>
            <person name="Zhang G."/>
        </authorList>
    </citation>
    <scope>NUCLEOTIDE SEQUENCE [LARGE SCALE GENOMIC DNA]</scope>
    <source>
        <strain evidence="2">MS0001</strain>
        <tissue evidence="2">Whole body</tissue>
    </source>
</reference>
<feature type="compositionally biased region" description="Polar residues" evidence="1">
    <location>
        <begin position="77"/>
        <end position="87"/>
    </location>
</feature>
<name>A0A195C5G2_9HYME</name>
<organism evidence="2 3">
    <name type="scientific">Cyphomyrmex costatus</name>
    <dbReference type="NCBI Taxonomy" id="456900"/>
    <lineage>
        <taxon>Eukaryota</taxon>
        <taxon>Metazoa</taxon>
        <taxon>Ecdysozoa</taxon>
        <taxon>Arthropoda</taxon>
        <taxon>Hexapoda</taxon>
        <taxon>Insecta</taxon>
        <taxon>Pterygota</taxon>
        <taxon>Neoptera</taxon>
        <taxon>Endopterygota</taxon>
        <taxon>Hymenoptera</taxon>
        <taxon>Apocrita</taxon>
        <taxon>Aculeata</taxon>
        <taxon>Formicoidea</taxon>
        <taxon>Formicidae</taxon>
        <taxon>Myrmicinae</taxon>
        <taxon>Cyphomyrmex</taxon>
    </lineage>
</organism>
<feature type="compositionally biased region" description="Pro residues" evidence="1">
    <location>
        <begin position="96"/>
        <end position="106"/>
    </location>
</feature>
<accession>A0A195C5G2</accession>
<proteinExistence type="predicted"/>
<feature type="region of interest" description="Disordered" evidence="1">
    <location>
        <begin position="455"/>
        <end position="544"/>
    </location>
</feature>
<feature type="compositionally biased region" description="Basic residues" evidence="1">
    <location>
        <begin position="515"/>
        <end position="529"/>
    </location>
</feature>
<sequence>MVVIFRELASAEACMLANAAEFRLASMGCWSAAVTTEVLLPATRLAWYTVAVGASSEPPVASSWAPIGADGPWSPSDEATLTASSFSGGRKTALPRLPPPPPPPPPPLPVALGEHVLGGGSVGTVSHRRQSTTQRVAGHASTRWLALSCYCHAMSIAGLTALSRGSAHSTFESFPLESFQRRALLSLLSEGHGAPRQDHPQIHQDNHDDVNSSSFGIVSPIFVVVRGIVREERKEILTRNGGGGESTPYTEAPLGAAYSTHSTRLVCVCDDPAGPVFWPRLTRALGACSPRSHPSGHALFHPGERIVRLGLAARRSVVINQPELSIVNCEWYRIRGRTEVGQDLINSGTGDCSGAGRTVAPRNANRWKLGCWNVRVATPTHVPRTPSIYKHEDTNRNAEGRFTISASITPLQPCLVAFLSPPVLDRLPLPTVRPPPPSPPRPLYLHEVPSTSTGFRFLSTSDLRGPPSGGQEERTERWNSPAEKEARRRERKTGSALKVSEKGGWIAHRESVRKKDGRARHRDGRHTAGKGRGDEGDMPKRRGV</sequence>
<evidence type="ECO:0000313" key="2">
    <source>
        <dbReference type="EMBL" id="KYM95421.1"/>
    </source>
</evidence>
<feature type="region of interest" description="Disordered" evidence="1">
    <location>
        <begin position="191"/>
        <end position="211"/>
    </location>
</feature>
<evidence type="ECO:0000256" key="1">
    <source>
        <dbReference type="SAM" id="MobiDB-lite"/>
    </source>
</evidence>
<feature type="compositionally biased region" description="Basic and acidic residues" evidence="1">
    <location>
        <begin position="193"/>
        <end position="210"/>
    </location>
</feature>
<evidence type="ECO:0000313" key="3">
    <source>
        <dbReference type="Proteomes" id="UP000078542"/>
    </source>
</evidence>
<gene>
    <name evidence="2" type="ORF">ALC62_13849</name>
</gene>